<accession>A0A917JFN3</accession>
<sequence length="255" mass="27688">MNTTVHYSEYKKKVVFVTGAASGIGLAQARAFLAQDAFVFAFDCQERPLKILKEQYPISFAYFTGDVCQPNDLSDAVEQCTVNFGSIDILLNTVGILDDFLPLLETEEELFDRLFEVNVKSFFCLTQLVLPTMLAKKQGVILSMSSIAGFVAGGGGMAYTMSKHAIVGFIKQLALDYADQGIQVCGMAPGAIQTPMNAADFMGEGEMAKKVAAETPVKRWAQPEEVANVTLFLASQQASYMQGSIVTIDGGWTLK</sequence>
<dbReference type="PANTHER" id="PTHR43477:SF1">
    <property type="entry name" value="DIHYDROANTICAPSIN 7-DEHYDROGENASE"/>
    <property type="match status" value="1"/>
</dbReference>
<dbReference type="PRINTS" id="PR00080">
    <property type="entry name" value="SDRFAMILY"/>
</dbReference>
<dbReference type="InterPro" id="IPR020904">
    <property type="entry name" value="Sc_DH/Rdtase_CS"/>
</dbReference>
<reference evidence="3" key="2">
    <citation type="submission" date="2020-09" db="EMBL/GenBank/DDBJ databases">
        <authorList>
            <person name="Sun Q."/>
            <person name="Sedlacek I."/>
        </authorList>
    </citation>
    <scope>NUCLEOTIDE SEQUENCE</scope>
    <source>
        <strain evidence="3">CCM 8433</strain>
    </source>
</reference>
<evidence type="ECO:0000256" key="1">
    <source>
        <dbReference type="ARBA" id="ARBA00006484"/>
    </source>
</evidence>
<dbReference type="Proteomes" id="UP000622610">
    <property type="component" value="Unassembled WGS sequence"/>
</dbReference>
<dbReference type="Gene3D" id="3.40.50.720">
    <property type="entry name" value="NAD(P)-binding Rossmann-like Domain"/>
    <property type="match status" value="1"/>
</dbReference>
<name>A0A917JFN3_9ENTE</name>
<evidence type="ECO:0000313" key="3">
    <source>
        <dbReference type="EMBL" id="GGI64796.1"/>
    </source>
</evidence>
<reference evidence="3" key="1">
    <citation type="journal article" date="2014" name="Int. J. Syst. Evol. Microbiol.">
        <title>Complete genome sequence of Corynebacterium casei LMG S-19264T (=DSM 44701T), isolated from a smear-ripened cheese.</title>
        <authorList>
            <consortium name="US DOE Joint Genome Institute (JGI-PGF)"/>
            <person name="Walter F."/>
            <person name="Albersmeier A."/>
            <person name="Kalinowski J."/>
            <person name="Ruckert C."/>
        </authorList>
    </citation>
    <scope>NUCLEOTIDE SEQUENCE</scope>
    <source>
        <strain evidence="3">CCM 8433</strain>
    </source>
</reference>
<comment type="similarity">
    <text evidence="1">Belongs to the short-chain dehydrogenases/reductases (SDR) family.</text>
</comment>
<evidence type="ECO:0000313" key="4">
    <source>
        <dbReference type="Proteomes" id="UP000622610"/>
    </source>
</evidence>
<gene>
    <name evidence="3" type="ORF">GCM10011482_04500</name>
</gene>
<dbReference type="InterPro" id="IPR036291">
    <property type="entry name" value="NAD(P)-bd_dom_sf"/>
</dbReference>
<dbReference type="EMBL" id="BMDT01000001">
    <property type="protein sequence ID" value="GGI64796.1"/>
    <property type="molecule type" value="Genomic_DNA"/>
</dbReference>
<dbReference type="InterPro" id="IPR051122">
    <property type="entry name" value="SDR_DHRS6-like"/>
</dbReference>
<dbReference type="InterPro" id="IPR002347">
    <property type="entry name" value="SDR_fam"/>
</dbReference>
<dbReference type="FunFam" id="3.40.50.720:FF:000084">
    <property type="entry name" value="Short-chain dehydrogenase reductase"/>
    <property type="match status" value="1"/>
</dbReference>
<comment type="caution">
    <text evidence="3">The sequence shown here is derived from an EMBL/GenBank/DDBJ whole genome shotgun (WGS) entry which is preliminary data.</text>
</comment>
<dbReference type="PANTHER" id="PTHR43477">
    <property type="entry name" value="DIHYDROANTICAPSIN 7-DEHYDROGENASE"/>
    <property type="match status" value="1"/>
</dbReference>
<protein>
    <submittedName>
        <fullName evidence="3">NAD(P)-dependent dehydrogenase</fullName>
    </submittedName>
</protein>
<dbReference type="SUPFAM" id="SSF51735">
    <property type="entry name" value="NAD(P)-binding Rossmann-fold domains"/>
    <property type="match status" value="1"/>
</dbReference>
<dbReference type="PROSITE" id="PS00061">
    <property type="entry name" value="ADH_SHORT"/>
    <property type="match status" value="1"/>
</dbReference>
<dbReference type="GO" id="GO:0016491">
    <property type="term" value="F:oxidoreductase activity"/>
    <property type="evidence" value="ECO:0007669"/>
    <property type="project" value="UniProtKB-KW"/>
</dbReference>
<dbReference type="RefSeq" id="WP_188366627.1">
    <property type="nucleotide sequence ID" value="NZ_BMDT01000001.1"/>
</dbReference>
<evidence type="ECO:0000256" key="2">
    <source>
        <dbReference type="ARBA" id="ARBA00023002"/>
    </source>
</evidence>
<dbReference type="NCBIfam" id="NF005118">
    <property type="entry name" value="PRK06550.1"/>
    <property type="match status" value="1"/>
</dbReference>
<organism evidence="3 4">
    <name type="scientific">Enterococcus alcedinis</name>
    <dbReference type="NCBI Taxonomy" id="1274384"/>
    <lineage>
        <taxon>Bacteria</taxon>
        <taxon>Bacillati</taxon>
        <taxon>Bacillota</taxon>
        <taxon>Bacilli</taxon>
        <taxon>Lactobacillales</taxon>
        <taxon>Enterococcaceae</taxon>
        <taxon>Enterococcus</taxon>
    </lineage>
</organism>
<dbReference type="GO" id="GO:0008206">
    <property type="term" value="P:bile acid metabolic process"/>
    <property type="evidence" value="ECO:0007669"/>
    <property type="project" value="UniProtKB-ARBA"/>
</dbReference>
<proteinExistence type="inferred from homology"/>
<keyword evidence="4" id="KW-1185">Reference proteome</keyword>
<dbReference type="CDD" id="cd05233">
    <property type="entry name" value="SDR_c"/>
    <property type="match status" value="1"/>
</dbReference>
<dbReference type="AlphaFoldDB" id="A0A917JFN3"/>
<dbReference type="Pfam" id="PF13561">
    <property type="entry name" value="adh_short_C2"/>
    <property type="match status" value="1"/>
</dbReference>
<dbReference type="PRINTS" id="PR00081">
    <property type="entry name" value="GDHRDH"/>
</dbReference>
<keyword evidence="2" id="KW-0560">Oxidoreductase</keyword>